<feature type="domain" description="DUF2059" evidence="1">
    <location>
        <begin position="151"/>
        <end position="209"/>
    </location>
</feature>
<keyword evidence="3" id="KW-1185">Reference proteome</keyword>
<sequence>MPSKWGLLRIFCKFRAKIEEPALSCRDCKPPHQPSSRTSVKKSLVAIASALVICSPAAFAATPVPSADPAVVAATKQMLASMKIRDVMQASLKQADQQMPTQIAASMNAMIDSDATLSAEKKADAHKKLQEALPTLTAQMHGVFSDPTLVDDMLAEMVPLYAETYTLDEIRQLSAFYASPLGQKMLANMPTLMTRSMEISNRVMMPRVQKMMAQSAQSIVGK</sequence>
<comment type="caution">
    <text evidence="2">The sequence shown here is derived from an EMBL/GenBank/DDBJ whole genome shotgun (WGS) entry which is preliminary data.</text>
</comment>
<dbReference type="Pfam" id="PF09832">
    <property type="entry name" value="DUF2059"/>
    <property type="match status" value="1"/>
</dbReference>
<protein>
    <submittedName>
        <fullName evidence="2">DUF2059 domain-containing protein</fullName>
    </submittedName>
</protein>
<accession>A0A7X3FZW7</accession>
<evidence type="ECO:0000313" key="2">
    <source>
        <dbReference type="EMBL" id="MVW60072.1"/>
    </source>
</evidence>
<evidence type="ECO:0000259" key="1">
    <source>
        <dbReference type="Pfam" id="PF09832"/>
    </source>
</evidence>
<dbReference type="AlphaFoldDB" id="A0A7X3FZW7"/>
<reference evidence="2 3" key="1">
    <citation type="submission" date="2019-12" db="EMBL/GenBank/DDBJ databases">
        <authorList>
            <person name="Li C."/>
            <person name="Zhao J."/>
        </authorList>
    </citation>
    <scope>NUCLEOTIDE SEQUENCE [LARGE SCALE GENOMIC DNA]</scope>
    <source>
        <strain evidence="2 3">NEAU-DD11</strain>
    </source>
</reference>
<dbReference type="InterPro" id="IPR018637">
    <property type="entry name" value="DUF2059"/>
</dbReference>
<gene>
    <name evidence="2" type="ORF">GPY61_09015</name>
</gene>
<proteinExistence type="predicted"/>
<name>A0A7X3FZW7_9BURK</name>
<dbReference type="Proteomes" id="UP000443353">
    <property type="component" value="Unassembled WGS sequence"/>
</dbReference>
<organism evidence="2 3">
    <name type="scientific">Massilia cellulosiltytica</name>
    <dbReference type="NCBI Taxonomy" id="2683234"/>
    <lineage>
        <taxon>Bacteria</taxon>
        <taxon>Pseudomonadati</taxon>
        <taxon>Pseudomonadota</taxon>
        <taxon>Betaproteobacteria</taxon>
        <taxon>Burkholderiales</taxon>
        <taxon>Oxalobacteraceae</taxon>
        <taxon>Telluria group</taxon>
        <taxon>Massilia</taxon>
    </lineage>
</organism>
<dbReference type="EMBL" id="WSES01000003">
    <property type="protein sequence ID" value="MVW60072.1"/>
    <property type="molecule type" value="Genomic_DNA"/>
</dbReference>
<evidence type="ECO:0000313" key="3">
    <source>
        <dbReference type="Proteomes" id="UP000443353"/>
    </source>
</evidence>